<dbReference type="EMBL" id="SIJK02000064">
    <property type="protein sequence ID" value="MBP1468315.1"/>
    <property type="molecule type" value="Genomic_DNA"/>
</dbReference>
<gene>
    <name evidence="2" type="ORF">EYB53_021570</name>
</gene>
<sequence length="363" mass="40731">MSAFQTTDFVITLFLALRQQGLVLGVGELLAVLDITDASWQPEADEQARLPIRLVWCHSPAEEQIFDDVWATTLARTMQGAPQRIDEHKPPPAPDDPSPVTPPEQPRPEALPPEPLPPTAAGAAARLEPLPFYVPFAPAPVDAHLELGSSWPITRRQMAYAWRYLRRPLADGPCDLLDLAATIDITTRSGIFLGPVYRRRERNHAHLVLLIDQNGSMMPFHRFTRDLATTAQDERSLEQVEVYYFHNVPAEHLATDPHLTTSIELAHLLERCTPETSILIASDAGAARGYRDPERIRATRTFVRQVEQHTLLLAWLNPMPHERWAHSSAQVIAGLLRGHMFQMDADGLSNAIDVLRGQPLRYH</sequence>
<dbReference type="Pfam" id="PF05762">
    <property type="entry name" value="VWA_CoxE"/>
    <property type="match status" value="1"/>
</dbReference>
<evidence type="ECO:0000256" key="1">
    <source>
        <dbReference type="SAM" id="MobiDB-lite"/>
    </source>
</evidence>
<evidence type="ECO:0000313" key="3">
    <source>
        <dbReference type="Proteomes" id="UP001193081"/>
    </source>
</evidence>
<dbReference type="RefSeq" id="WP_135480947.1">
    <property type="nucleotide sequence ID" value="NZ_SIJK02000064.1"/>
</dbReference>
<feature type="region of interest" description="Disordered" evidence="1">
    <location>
        <begin position="80"/>
        <end position="121"/>
    </location>
</feature>
<reference evidence="2 3" key="1">
    <citation type="submission" date="2021-03" db="EMBL/GenBank/DDBJ databases">
        <authorList>
            <person name="Grouzdev D.S."/>
        </authorList>
    </citation>
    <scope>NUCLEOTIDE SEQUENCE [LARGE SCALE GENOMIC DNA]</scope>
    <source>
        <strain evidence="2 3">M50-1</strain>
    </source>
</reference>
<dbReference type="Proteomes" id="UP001193081">
    <property type="component" value="Unassembled WGS sequence"/>
</dbReference>
<accession>A0ABS4DFW5</accession>
<organism evidence="2 3">
    <name type="scientific">Candidatus Chloroploca mongolica</name>
    <dbReference type="NCBI Taxonomy" id="2528176"/>
    <lineage>
        <taxon>Bacteria</taxon>
        <taxon>Bacillati</taxon>
        <taxon>Chloroflexota</taxon>
        <taxon>Chloroflexia</taxon>
        <taxon>Chloroflexales</taxon>
        <taxon>Chloroflexineae</taxon>
        <taxon>Oscillochloridaceae</taxon>
        <taxon>Candidatus Chloroploca</taxon>
    </lineage>
</organism>
<proteinExistence type="predicted"/>
<evidence type="ECO:0000313" key="2">
    <source>
        <dbReference type="EMBL" id="MBP1468315.1"/>
    </source>
</evidence>
<name>A0ABS4DFW5_9CHLR</name>
<dbReference type="PANTHER" id="PTHR39338">
    <property type="entry name" value="BLL5662 PROTEIN-RELATED"/>
    <property type="match status" value="1"/>
</dbReference>
<keyword evidence="3" id="KW-1185">Reference proteome</keyword>
<feature type="compositionally biased region" description="Pro residues" evidence="1">
    <location>
        <begin position="91"/>
        <end position="118"/>
    </location>
</feature>
<dbReference type="PANTHER" id="PTHR39338:SF7">
    <property type="entry name" value="BLL6692 PROTEIN"/>
    <property type="match status" value="1"/>
</dbReference>
<comment type="caution">
    <text evidence="2">The sequence shown here is derived from an EMBL/GenBank/DDBJ whole genome shotgun (WGS) entry which is preliminary data.</text>
</comment>
<dbReference type="InterPro" id="IPR008912">
    <property type="entry name" value="Uncharacterised_CoxE"/>
</dbReference>
<protein>
    <submittedName>
        <fullName evidence="2">VWA domain-containing protein</fullName>
    </submittedName>
</protein>